<dbReference type="Proteomes" id="UP000230069">
    <property type="component" value="Unassembled WGS sequence"/>
</dbReference>
<organism evidence="1 2">
    <name type="scientific">Aquilegia coerulea</name>
    <name type="common">Rocky mountain columbine</name>
    <dbReference type="NCBI Taxonomy" id="218851"/>
    <lineage>
        <taxon>Eukaryota</taxon>
        <taxon>Viridiplantae</taxon>
        <taxon>Streptophyta</taxon>
        <taxon>Embryophyta</taxon>
        <taxon>Tracheophyta</taxon>
        <taxon>Spermatophyta</taxon>
        <taxon>Magnoliopsida</taxon>
        <taxon>Ranunculales</taxon>
        <taxon>Ranunculaceae</taxon>
        <taxon>Thalictroideae</taxon>
        <taxon>Aquilegia</taxon>
    </lineage>
</organism>
<dbReference type="InParanoid" id="A0A2G5E1E1"/>
<dbReference type="AlphaFoldDB" id="A0A2G5E1E1"/>
<reference evidence="1 2" key="1">
    <citation type="submission" date="2017-09" db="EMBL/GenBank/DDBJ databases">
        <title>WGS assembly of Aquilegia coerulea Goldsmith.</title>
        <authorList>
            <person name="Hodges S."/>
            <person name="Kramer E."/>
            <person name="Nordborg M."/>
            <person name="Tomkins J."/>
            <person name="Borevitz J."/>
            <person name="Derieg N."/>
            <person name="Yan J."/>
            <person name="Mihaltcheva S."/>
            <person name="Hayes R.D."/>
            <person name="Rokhsar D."/>
        </authorList>
    </citation>
    <scope>NUCLEOTIDE SEQUENCE [LARGE SCALE GENOMIC DNA]</scope>
    <source>
        <strain evidence="2">cv. Goldsmith</strain>
    </source>
</reference>
<keyword evidence="2" id="KW-1185">Reference proteome</keyword>
<evidence type="ECO:0000313" key="2">
    <source>
        <dbReference type="Proteomes" id="UP000230069"/>
    </source>
</evidence>
<dbReference type="EMBL" id="KZ305030">
    <property type="protein sequence ID" value="PIA49531.1"/>
    <property type="molecule type" value="Genomic_DNA"/>
</dbReference>
<evidence type="ECO:0000313" key="1">
    <source>
        <dbReference type="EMBL" id="PIA49531.1"/>
    </source>
</evidence>
<dbReference type="Gene3D" id="2.40.50.140">
    <property type="entry name" value="Nucleic acid-binding proteins"/>
    <property type="match status" value="1"/>
</dbReference>
<proteinExistence type="predicted"/>
<evidence type="ECO:0008006" key="3">
    <source>
        <dbReference type="Google" id="ProtNLM"/>
    </source>
</evidence>
<sequence length="186" mass="21217">MDFIDYPVARYKIIVRVRDHTYSSLISIFDREVERLLKRPVTEMVDLNAMDNGAEAVKDILEKLVGLEFIFEIKISDFNRRDDSEVPSFTASKVLTVDEEIESKHFPKQIGVDDKMKTVAENIAHQKMKRVVEDTTNYACSSQSNVVQDVHNMGTSPSINEVHLQKVDDVGVTSSLAKSKRSRRKL</sequence>
<dbReference type="OrthoDB" id="1931061at2759"/>
<dbReference type="InterPro" id="IPR012340">
    <property type="entry name" value="NA-bd_OB-fold"/>
</dbReference>
<protein>
    <recommendedName>
        <fullName evidence="3">Replication factor A C-terminal domain-containing protein</fullName>
    </recommendedName>
</protein>
<dbReference type="SUPFAM" id="SSF50249">
    <property type="entry name" value="Nucleic acid-binding proteins"/>
    <property type="match status" value="1"/>
</dbReference>
<name>A0A2G5E1E1_AQUCA</name>
<accession>A0A2G5E1E1</accession>
<gene>
    <name evidence="1" type="ORF">AQUCO_01300374v1</name>
</gene>